<comment type="subcellular location">
    <subcellularLocation>
        <location evidence="5">Cytoplasm</location>
    </subcellularLocation>
</comment>
<dbReference type="PANTHER" id="PTHR43861:SF1">
    <property type="entry name" value="TRANS-ACONITATE 2-METHYLTRANSFERASE"/>
    <property type="match status" value="1"/>
</dbReference>
<comment type="function">
    <text evidence="5">Catalyzes the S-adenosylmethionine monomethyl esterification of trans-aconitate.</text>
</comment>
<evidence type="ECO:0000256" key="5">
    <source>
        <dbReference type="HAMAP-Rule" id="MF_00560"/>
    </source>
</evidence>
<dbReference type="NCBIfam" id="NF010703">
    <property type="entry name" value="PRK14103.1"/>
    <property type="match status" value="1"/>
</dbReference>
<comment type="caution">
    <text evidence="7">The sequence shown here is derived from an EMBL/GenBank/DDBJ whole genome shotgun (WGS) entry which is preliminary data.</text>
</comment>
<comment type="similarity">
    <text evidence="5">Belongs to the methyltransferase superfamily. Tam family.</text>
</comment>
<dbReference type="Pfam" id="PF13649">
    <property type="entry name" value="Methyltransf_25"/>
    <property type="match status" value="1"/>
</dbReference>
<dbReference type="InterPro" id="IPR041698">
    <property type="entry name" value="Methyltransf_25"/>
</dbReference>
<evidence type="ECO:0000256" key="1">
    <source>
        <dbReference type="ARBA" id="ARBA00022490"/>
    </source>
</evidence>
<keyword evidence="8" id="KW-1185">Reference proteome</keyword>
<name>A0ABQ5MPZ3_9MICC</name>
<feature type="domain" description="Methyltransferase" evidence="6">
    <location>
        <begin position="35"/>
        <end position="125"/>
    </location>
</feature>
<gene>
    <name evidence="5" type="primary">tam</name>
    <name evidence="7" type="ORF">AHIS1636_04880</name>
</gene>
<sequence>MFTWDPAKYAEYTDERSRPFFDLTARILHPDPRLVVDLGCGNGELTGSLARRWPAAQVTGVDSSAEMVRTARARNVLPNLGFRIGDIGDWMPPAGLDVLVSNAAFQWVPQHRTLLRQWAQQLEPGAWIGFQVPGNFGAPSHVLMRDLAASGRWKQRLDGVLRHEDAVGEPAEYLGLLQDAGYDGDAWETTYLHLLQGEDPVLDWVRGTGLRPVLAALAGQEAAEFEAEYAAELRAAYPQGTHGTVYPFRRIFCVARKR</sequence>
<dbReference type="RefSeq" id="WP_264794226.1">
    <property type="nucleotide sequence ID" value="NZ_BRVS01000002.1"/>
</dbReference>
<organism evidence="7 8">
    <name type="scientific">Arthrobacter mangrovi</name>
    <dbReference type="NCBI Taxonomy" id="2966350"/>
    <lineage>
        <taxon>Bacteria</taxon>
        <taxon>Bacillati</taxon>
        <taxon>Actinomycetota</taxon>
        <taxon>Actinomycetes</taxon>
        <taxon>Micrococcales</taxon>
        <taxon>Micrococcaceae</taxon>
        <taxon>Arthrobacter</taxon>
    </lineage>
</organism>
<keyword evidence="3 5" id="KW-0808">Transferase</keyword>
<dbReference type="CDD" id="cd02440">
    <property type="entry name" value="AdoMet_MTases"/>
    <property type="match status" value="1"/>
</dbReference>
<reference evidence="7 8" key="1">
    <citation type="journal article" date="2023" name="Int. J. Syst. Evol. Microbiol.">
        <title>Arthrobacter mangrovi sp. nov., an actinobacterium isolated from the rhizosphere of a mangrove.</title>
        <authorList>
            <person name="Hamada M."/>
            <person name="Saitou S."/>
            <person name="Enomoto N."/>
            <person name="Nanri K."/>
            <person name="Hidaka K."/>
            <person name="Miura T."/>
            <person name="Tamura T."/>
        </authorList>
    </citation>
    <scope>NUCLEOTIDE SEQUENCE [LARGE SCALE GENOMIC DNA]</scope>
    <source>
        <strain evidence="7 8">NBRC 112813</strain>
    </source>
</reference>
<dbReference type="GO" id="GO:0032259">
    <property type="term" value="P:methylation"/>
    <property type="evidence" value="ECO:0007669"/>
    <property type="project" value="UniProtKB-KW"/>
</dbReference>
<dbReference type="Gene3D" id="1.10.150.290">
    <property type="entry name" value="S-adenosyl-L-methionine-dependent methyltransferases"/>
    <property type="match status" value="1"/>
</dbReference>
<dbReference type="InterPro" id="IPR029063">
    <property type="entry name" value="SAM-dependent_MTases_sf"/>
</dbReference>
<dbReference type="InterPro" id="IPR023506">
    <property type="entry name" value="Trans-aconitate_MeTrfase"/>
</dbReference>
<keyword evidence="1 5" id="KW-0963">Cytoplasm</keyword>
<evidence type="ECO:0000259" key="6">
    <source>
        <dbReference type="Pfam" id="PF13649"/>
    </source>
</evidence>
<evidence type="ECO:0000313" key="7">
    <source>
        <dbReference type="EMBL" id="GLB66049.1"/>
    </source>
</evidence>
<dbReference type="Proteomes" id="UP001209654">
    <property type="component" value="Unassembled WGS sequence"/>
</dbReference>
<keyword evidence="2 5" id="KW-0489">Methyltransferase</keyword>
<dbReference type="EMBL" id="BRVS01000002">
    <property type="protein sequence ID" value="GLB66049.1"/>
    <property type="molecule type" value="Genomic_DNA"/>
</dbReference>
<dbReference type="HAMAP" id="MF_00560">
    <property type="entry name" value="Tran_acon_Me_trans"/>
    <property type="match status" value="1"/>
</dbReference>
<keyword evidence="4 5" id="KW-0949">S-adenosyl-L-methionine</keyword>
<evidence type="ECO:0000313" key="8">
    <source>
        <dbReference type="Proteomes" id="UP001209654"/>
    </source>
</evidence>
<dbReference type="InterPro" id="IPR023149">
    <property type="entry name" value="Trans_acon_MeTrfase_C"/>
</dbReference>
<evidence type="ECO:0000256" key="2">
    <source>
        <dbReference type="ARBA" id="ARBA00022603"/>
    </source>
</evidence>
<dbReference type="Gene3D" id="3.40.50.150">
    <property type="entry name" value="Vaccinia Virus protein VP39"/>
    <property type="match status" value="1"/>
</dbReference>
<dbReference type="PANTHER" id="PTHR43861">
    <property type="entry name" value="TRANS-ACONITATE 2-METHYLTRANSFERASE-RELATED"/>
    <property type="match status" value="1"/>
</dbReference>
<evidence type="ECO:0000256" key="3">
    <source>
        <dbReference type="ARBA" id="ARBA00022679"/>
    </source>
</evidence>
<protein>
    <recommendedName>
        <fullName evidence="5">Trans-aconitate 2-methyltransferase</fullName>
        <ecNumber evidence="5">2.1.1.144</ecNumber>
    </recommendedName>
</protein>
<comment type="catalytic activity">
    <reaction evidence="5">
        <text>trans-aconitate + S-adenosyl-L-methionine = (E)-3-(methoxycarbonyl)pent-2-enedioate + S-adenosyl-L-homocysteine</text>
        <dbReference type="Rhea" id="RHEA:14969"/>
        <dbReference type="ChEBI" id="CHEBI:15708"/>
        <dbReference type="ChEBI" id="CHEBI:57470"/>
        <dbReference type="ChEBI" id="CHEBI:57856"/>
        <dbReference type="ChEBI" id="CHEBI:59789"/>
        <dbReference type="EC" id="2.1.1.144"/>
    </reaction>
</comment>
<accession>A0ABQ5MPZ3</accession>
<dbReference type="GO" id="GO:0008168">
    <property type="term" value="F:methyltransferase activity"/>
    <property type="evidence" value="ECO:0007669"/>
    <property type="project" value="UniProtKB-KW"/>
</dbReference>
<evidence type="ECO:0000256" key="4">
    <source>
        <dbReference type="ARBA" id="ARBA00022691"/>
    </source>
</evidence>
<proteinExistence type="inferred from homology"/>
<dbReference type="SUPFAM" id="SSF53335">
    <property type="entry name" value="S-adenosyl-L-methionine-dependent methyltransferases"/>
    <property type="match status" value="1"/>
</dbReference>
<dbReference type="EC" id="2.1.1.144" evidence="5"/>